<evidence type="ECO:0000259" key="2">
    <source>
        <dbReference type="Pfam" id="PF25298"/>
    </source>
</evidence>
<evidence type="ECO:0000313" key="4">
    <source>
        <dbReference type="Proteomes" id="UP001249851"/>
    </source>
</evidence>
<gene>
    <name evidence="3" type="ORF">P5673_025233</name>
</gene>
<dbReference type="AlphaFoldDB" id="A0AAD9UXE4"/>
<keyword evidence="4" id="KW-1185">Reference proteome</keyword>
<reference evidence="3" key="2">
    <citation type="journal article" date="2023" name="Science">
        <title>Genomic signatures of disease resistance in endangered staghorn corals.</title>
        <authorList>
            <person name="Vollmer S.V."/>
            <person name="Selwyn J.D."/>
            <person name="Despard B.A."/>
            <person name="Roesel C.L."/>
        </authorList>
    </citation>
    <scope>NUCLEOTIDE SEQUENCE</scope>
    <source>
        <strain evidence="3">K2</strain>
    </source>
</reference>
<organism evidence="3 4">
    <name type="scientific">Acropora cervicornis</name>
    <name type="common">Staghorn coral</name>
    <dbReference type="NCBI Taxonomy" id="6130"/>
    <lineage>
        <taxon>Eukaryota</taxon>
        <taxon>Metazoa</taxon>
        <taxon>Cnidaria</taxon>
        <taxon>Anthozoa</taxon>
        <taxon>Hexacorallia</taxon>
        <taxon>Scleractinia</taxon>
        <taxon>Astrocoeniina</taxon>
        <taxon>Acroporidae</taxon>
        <taxon>Acropora</taxon>
    </lineage>
</organism>
<dbReference type="Proteomes" id="UP001249851">
    <property type="component" value="Unassembled WGS sequence"/>
</dbReference>
<reference evidence="3" key="1">
    <citation type="journal article" date="2023" name="G3 (Bethesda)">
        <title>Whole genome assembly and annotation of the endangered Caribbean coral Acropora cervicornis.</title>
        <authorList>
            <person name="Selwyn J.D."/>
            <person name="Vollmer S.V."/>
        </authorList>
    </citation>
    <scope>NUCLEOTIDE SEQUENCE</scope>
    <source>
        <strain evidence="3">K2</strain>
    </source>
</reference>
<sequence length="274" mass="30611">MPVTIKALMKENNGLRNQFDALTKELKNLQARIDGKLTKETSRPSPPSSPVDQAEVSKSIEFLGLECDDLNNFSGKISEEISALKANLGVIAEKVDDLAQAIEEFQAYSYGFNVKILGVPECVSNESALQTSNLCVAIFNKMGAEVSLTDIDIAHRVKPRNPSNRPKPIICKFIRRLAREEVMKRRTAIPLVQPREIGLSDAVVLTNAKIVDHLTPSAQELFAAAKSFKEQHQFSYCWTKYGTVYLRRSESSRPLRIKRFSIADLSTLAQEDLE</sequence>
<dbReference type="EMBL" id="JARQWQ010000077">
    <property type="protein sequence ID" value="KAK2553473.1"/>
    <property type="molecule type" value="Genomic_DNA"/>
</dbReference>
<name>A0AAD9UXE4_ACRCE</name>
<evidence type="ECO:0000313" key="3">
    <source>
        <dbReference type="EMBL" id="KAK2553473.1"/>
    </source>
</evidence>
<evidence type="ECO:0000256" key="1">
    <source>
        <dbReference type="SAM" id="MobiDB-lite"/>
    </source>
</evidence>
<feature type="domain" description="FP protein C-terminal" evidence="2">
    <location>
        <begin position="215"/>
        <end position="259"/>
    </location>
</feature>
<comment type="caution">
    <text evidence="3">The sequence shown here is derived from an EMBL/GenBank/DDBJ whole genome shotgun (WGS) entry which is preliminary data.</text>
</comment>
<accession>A0AAD9UXE4</accession>
<dbReference type="InterPro" id="IPR057251">
    <property type="entry name" value="FP_C"/>
</dbReference>
<dbReference type="Gene3D" id="3.30.70.1820">
    <property type="entry name" value="L1 transposable element, RRM domain"/>
    <property type="match status" value="1"/>
</dbReference>
<feature type="region of interest" description="Disordered" evidence="1">
    <location>
        <begin position="34"/>
        <end position="54"/>
    </location>
</feature>
<proteinExistence type="predicted"/>
<protein>
    <recommendedName>
        <fullName evidence="2">FP protein C-terminal domain-containing protein</fullName>
    </recommendedName>
</protein>
<dbReference type="Pfam" id="PF25298">
    <property type="entry name" value="Baculo_FP_2nd"/>
    <property type="match status" value="1"/>
</dbReference>